<evidence type="ECO:0000259" key="1">
    <source>
        <dbReference type="Pfam" id="PF08241"/>
    </source>
</evidence>
<accession>A0A433XMA0</accession>
<dbReference type="Gene3D" id="1.25.40.10">
    <property type="entry name" value="Tetratricopeptide repeat domain"/>
    <property type="match status" value="1"/>
</dbReference>
<dbReference type="Pfam" id="PF08241">
    <property type="entry name" value="Methyltransf_11"/>
    <property type="match status" value="1"/>
</dbReference>
<dbReference type="GO" id="GO:0032259">
    <property type="term" value="P:methylation"/>
    <property type="evidence" value="ECO:0007669"/>
    <property type="project" value="UniProtKB-KW"/>
</dbReference>
<evidence type="ECO:0000313" key="3">
    <source>
        <dbReference type="Proteomes" id="UP000281547"/>
    </source>
</evidence>
<name>A0A433XMA0_9HYPH</name>
<keyword evidence="2" id="KW-0489">Methyltransferase</keyword>
<protein>
    <submittedName>
        <fullName evidence="2">Methyltransferase domain-containing protein</fullName>
    </submittedName>
</protein>
<dbReference type="EMBL" id="RZNJ01000001">
    <property type="protein sequence ID" value="RUT35215.1"/>
    <property type="molecule type" value="Genomic_DNA"/>
</dbReference>
<dbReference type="InterPro" id="IPR029063">
    <property type="entry name" value="SAM-dependent_MTases_sf"/>
</dbReference>
<dbReference type="Proteomes" id="UP000281547">
    <property type="component" value="Unassembled WGS sequence"/>
</dbReference>
<dbReference type="Gene3D" id="3.40.50.150">
    <property type="entry name" value="Vaccinia Virus protein VP39"/>
    <property type="match status" value="1"/>
</dbReference>
<reference evidence="2 3" key="1">
    <citation type="journal article" date="2016" name="Int. J. Syst. Evol. Microbiol.">
        <title>Arsenicitalea aurantiaca gen. nov., sp. nov., a new member of the family Hyphomicrobiaceae, isolated from high-arsenic sediment.</title>
        <authorList>
            <person name="Mu Y."/>
            <person name="Zhou L."/>
            <person name="Zeng X.C."/>
            <person name="Liu L."/>
            <person name="Pan Y."/>
            <person name="Chen X."/>
            <person name="Wang J."/>
            <person name="Li S."/>
            <person name="Li W.J."/>
            <person name="Wang Y."/>
        </authorList>
    </citation>
    <scope>NUCLEOTIDE SEQUENCE [LARGE SCALE GENOMIC DNA]</scope>
    <source>
        <strain evidence="2 3">42-50</strain>
    </source>
</reference>
<dbReference type="OrthoDB" id="465636at2"/>
<organism evidence="2 3">
    <name type="scientific">Arsenicitalea aurantiaca</name>
    <dbReference type="NCBI Taxonomy" id="1783274"/>
    <lineage>
        <taxon>Bacteria</taxon>
        <taxon>Pseudomonadati</taxon>
        <taxon>Pseudomonadota</taxon>
        <taxon>Alphaproteobacteria</taxon>
        <taxon>Hyphomicrobiales</taxon>
        <taxon>Devosiaceae</taxon>
        <taxon>Arsenicitalea</taxon>
    </lineage>
</organism>
<dbReference type="CDD" id="cd02440">
    <property type="entry name" value="AdoMet_MTases"/>
    <property type="match status" value="1"/>
</dbReference>
<dbReference type="PANTHER" id="PTHR43861">
    <property type="entry name" value="TRANS-ACONITATE 2-METHYLTRANSFERASE-RELATED"/>
    <property type="match status" value="1"/>
</dbReference>
<feature type="domain" description="Methyltransferase type 11" evidence="1">
    <location>
        <begin position="131"/>
        <end position="224"/>
    </location>
</feature>
<comment type="caution">
    <text evidence="2">The sequence shown here is derived from an EMBL/GenBank/DDBJ whole genome shotgun (WGS) entry which is preliminary data.</text>
</comment>
<sequence>MLAETGDFTAAAELVEQALEIVPDWAPGWDLLGRYLERAGEIQKAILAWRRLDALDADGVFGAPLKLAAHGAGLAMAETATAYVEALFDQYAPGFEAALLQKLDYKVPEMLARLVLEEARRRSAGQFAEALDLGCGTGLMGEWLRRHVSHLSGVDLSAGMVAEAGRKGIYDRLTAGEMGAFLAGIAPASADLVTAADVFVYSGALEPVFAGVARVLAPGGLFAFSIEAHDGPEALVLRPSLRYAHNGETARAALAAAGFEVIGFERQVLRRDGGVSIEGFVVLARRVQAVAGLPVAEREGEAVELVVN</sequence>
<proteinExistence type="predicted"/>
<dbReference type="InterPro" id="IPR011990">
    <property type="entry name" value="TPR-like_helical_dom_sf"/>
</dbReference>
<evidence type="ECO:0000313" key="2">
    <source>
        <dbReference type="EMBL" id="RUT35215.1"/>
    </source>
</evidence>
<dbReference type="GO" id="GO:0008757">
    <property type="term" value="F:S-adenosylmethionine-dependent methyltransferase activity"/>
    <property type="evidence" value="ECO:0007669"/>
    <property type="project" value="InterPro"/>
</dbReference>
<keyword evidence="2" id="KW-0808">Transferase</keyword>
<dbReference type="SUPFAM" id="SSF53335">
    <property type="entry name" value="S-adenosyl-L-methionine-dependent methyltransferases"/>
    <property type="match status" value="1"/>
</dbReference>
<gene>
    <name evidence="2" type="ORF">EMQ25_03355</name>
</gene>
<dbReference type="AlphaFoldDB" id="A0A433XMA0"/>
<dbReference type="SUPFAM" id="SSF48452">
    <property type="entry name" value="TPR-like"/>
    <property type="match status" value="1"/>
</dbReference>
<dbReference type="InterPro" id="IPR013216">
    <property type="entry name" value="Methyltransf_11"/>
</dbReference>
<keyword evidence="3" id="KW-1185">Reference proteome</keyword>